<accession>A0A2R5FSN3</accession>
<keyword evidence="2" id="KW-1185">Reference proteome</keyword>
<dbReference type="InterPro" id="IPR043504">
    <property type="entry name" value="Peptidase_S1_PA_chymotrypsin"/>
</dbReference>
<dbReference type="Gene3D" id="3.40.630.40">
    <property type="entry name" value="Zn-dependent exopeptidases"/>
    <property type="match status" value="1"/>
</dbReference>
<dbReference type="RefSeq" id="WP_109008642.1">
    <property type="nucleotide sequence ID" value="NZ_BDUD01000001.1"/>
</dbReference>
<evidence type="ECO:0000313" key="2">
    <source>
        <dbReference type="Proteomes" id="UP000245124"/>
    </source>
</evidence>
<dbReference type="InterPro" id="IPR009003">
    <property type="entry name" value="Peptidase_S1_PA"/>
</dbReference>
<evidence type="ECO:0008006" key="3">
    <source>
        <dbReference type="Google" id="ProtNLM"/>
    </source>
</evidence>
<gene>
    <name evidence="1" type="ORF">NIES4072_23390</name>
</gene>
<dbReference type="EMBL" id="BDUD01000001">
    <property type="protein sequence ID" value="GBG18674.1"/>
    <property type="molecule type" value="Genomic_DNA"/>
</dbReference>
<organism evidence="1 2">
    <name type="scientific">Nostoc commune NIES-4072</name>
    <dbReference type="NCBI Taxonomy" id="2005467"/>
    <lineage>
        <taxon>Bacteria</taxon>
        <taxon>Bacillati</taxon>
        <taxon>Cyanobacteriota</taxon>
        <taxon>Cyanophyceae</taxon>
        <taxon>Nostocales</taxon>
        <taxon>Nostocaceae</taxon>
        <taxon>Nostoc</taxon>
    </lineage>
</organism>
<dbReference type="AlphaFoldDB" id="A0A2R5FSN3"/>
<proteinExistence type="predicted"/>
<dbReference type="Pfam" id="PF13365">
    <property type="entry name" value="Trypsin_2"/>
    <property type="match status" value="1"/>
</dbReference>
<comment type="caution">
    <text evidence="1">The sequence shown here is derived from an EMBL/GenBank/DDBJ whole genome shotgun (WGS) entry which is preliminary data.</text>
</comment>
<name>A0A2R5FSN3_NOSCO</name>
<protein>
    <recommendedName>
        <fullName evidence="3">Serine protease</fullName>
    </recommendedName>
</protein>
<dbReference type="Proteomes" id="UP000245124">
    <property type="component" value="Unassembled WGS sequence"/>
</dbReference>
<dbReference type="OrthoDB" id="9770276at2"/>
<dbReference type="Gene3D" id="2.40.10.10">
    <property type="entry name" value="Trypsin-like serine proteases"/>
    <property type="match status" value="2"/>
</dbReference>
<sequence length="588" mass="66065">MAKILLNNLLGGGVGKLVRILESIDSKKDEPQEKNIESTRVSGIQLADLINQRLRRRFEKANNLYVLNDNDLLPFSFLEKGRDAGKSVCCLVRRIRKPEDLDKLIEAANKEPILRRTLLKWYNIDPVAEPGKFKTNDKVVDLPYASGFIVGGDYLITNRHVVDDKNLLPEFRAVFNYEAKFRRQEDDPELLAGLDKYEFDPTFLVTSLNTDLDYVLLKLKPLDGKFKGVNLAKNLAGEIAPELTTKTLTDSALKDQLEKKFIDIIQTKNFISADPIHMIQHPGGRPKEIVVFNNRLVNFYENFLEYETDAEPGSSGSPLFNTDWQVVGIHQAALLDEQSVEMKVKGYLGIRIDSILADLRKQSSDNSQLQDFLKVLDVDTTAPPQPKVFILAGRPRRSVLGDNYAKLEKKAMENLRGSIIAQMNHLDQDVKVVSISVDPTNESQEIAAIKQTIQNINQQRNPEQQGELAIELLVNSSDTPNSRPRSIKLYYSAANDRANKLAESLQTFLKKDNPLFDISALPDSYTNTRGLMFCRDVNLPAVVIFVGDLANASDRAYLEKIQQDPGNASLLATSLTKGILNALKRLEN</sequence>
<reference evidence="1 2" key="1">
    <citation type="submission" date="2017-06" db="EMBL/GenBank/DDBJ databases">
        <title>Genome sequencing of cyanobaciteial culture collection at National Institute for Environmental Studies (NIES).</title>
        <authorList>
            <person name="Hirose Y."/>
            <person name="Shimura Y."/>
            <person name="Fujisawa T."/>
            <person name="Nakamura Y."/>
            <person name="Kawachi M."/>
        </authorList>
    </citation>
    <scope>NUCLEOTIDE SEQUENCE [LARGE SCALE GENOMIC DNA]</scope>
    <source>
        <strain evidence="1 2">NIES-4072</strain>
    </source>
</reference>
<dbReference type="SUPFAM" id="SSF50494">
    <property type="entry name" value="Trypsin-like serine proteases"/>
    <property type="match status" value="1"/>
</dbReference>
<evidence type="ECO:0000313" key="1">
    <source>
        <dbReference type="EMBL" id="GBG18674.1"/>
    </source>
</evidence>
<dbReference type="PANTHER" id="PTHR14389:SF3">
    <property type="entry name" value="PROTEIN FAM111A-LIKE"/>
    <property type="match status" value="1"/>
</dbReference>
<dbReference type="PANTHER" id="PTHR14389">
    <property type="entry name" value="SI:CH1073-475A24.1"/>
    <property type="match status" value="1"/>
</dbReference>